<organism evidence="1 2">
    <name type="scientific">Vararia minispora EC-137</name>
    <dbReference type="NCBI Taxonomy" id="1314806"/>
    <lineage>
        <taxon>Eukaryota</taxon>
        <taxon>Fungi</taxon>
        <taxon>Dikarya</taxon>
        <taxon>Basidiomycota</taxon>
        <taxon>Agaricomycotina</taxon>
        <taxon>Agaricomycetes</taxon>
        <taxon>Russulales</taxon>
        <taxon>Lachnocladiaceae</taxon>
        <taxon>Vararia</taxon>
    </lineage>
</organism>
<evidence type="ECO:0000313" key="1">
    <source>
        <dbReference type="EMBL" id="KAI0035015.1"/>
    </source>
</evidence>
<evidence type="ECO:0000313" key="2">
    <source>
        <dbReference type="Proteomes" id="UP000814128"/>
    </source>
</evidence>
<dbReference type="EMBL" id="MU273491">
    <property type="protein sequence ID" value="KAI0035015.1"/>
    <property type="molecule type" value="Genomic_DNA"/>
</dbReference>
<keyword evidence="2" id="KW-1185">Reference proteome</keyword>
<proteinExistence type="predicted"/>
<reference evidence="1" key="1">
    <citation type="submission" date="2021-02" db="EMBL/GenBank/DDBJ databases">
        <authorList>
            <consortium name="DOE Joint Genome Institute"/>
            <person name="Ahrendt S."/>
            <person name="Looney B.P."/>
            <person name="Miyauchi S."/>
            <person name="Morin E."/>
            <person name="Drula E."/>
            <person name="Courty P.E."/>
            <person name="Chicoki N."/>
            <person name="Fauchery L."/>
            <person name="Kohler A."/>
            <person name="Kuo A."/>
            <person name="Labutti K."/>
            <person name="Pangilinan J."/>
            <person name="Lipzen A."/>
            <person name="Riley R."/>
            <person name="Andreopoulos W."/>
            <person name="He G."/>
            <person name="Johnson J."/>
            <person name="Barry K.W."/>
            <person name="Grigoriev I.V."/>
            <person name="Nagy L."/>
            <person name="Hibbett D."/>
            <person name="Henrissat B."/>
            <person name="Matheny P.B."/>
            <person name="Labbe J."/>
            <person name="Martin F."/>
        </authorList>
    </citation>
    <scope>NUCLEOTIDE SEQUENCE</scope>
    <source>
        <strain evidence="1">EC-137</strain>
    </source>
</reference>
<dbReference type="Proteomes" id="UP000814128">
    <property type="component" value="Unassembled WGS sequence"/>
</dbReference>
<protein>
    <submittedName>
        <fullName evidence="1">CHAT domain-containing protein</fullName>
    </submittedName>
</protein>
<reference evidence="1" key="2">
    <citation type="journal article" date="2022" name="New Phytol.">
        <title>Evolutionary transition to the ectomycorrhizal habit in the genomes of a hyperdiverse lineage of mushroom-forming fungi.</title>
        <authorList>
            <person name="Looney B."/>
            <person name="Miyauchi S."/>
            <person name="Morin E."/>
            <person name="Drula E."/>
            <person name="Courty P.E."/>
            <person name="Kohler A."/>
            <person name="Kuo A."/>
            <person name="LaButti K."/>
            <person name="Pangilinan J."/>
            <person name="Lipzen A."/>
            <person name="Riley R."/>
            <person name="Andreopoulos W."/>
            <person name="He G."/>
            <person name="Johnson J."/>
            <person name="Nolan M."/>
            <person name="Tritt A."/>
            <person name="Barry K.W."/>
            <person name="Grigoriev I.V."/>
            <person name="Nagy L.G."/>
            <person name="Hibbett D."/>
            <person name="Henrissat B."/>
            <person name="Matheny P.B."/>
            <person name="Labbe J."/>
            <person name="Martin F.M."/>
        </authorList>
    </citation>
    <scope>NUCLEOTIDE SEQUENCE</scope>
    <source>
        <strain evidence="1">EC-137</strain>
    </source>
</reference>
<gene>
    <name evidence="1" type="ORF">K488DRAFT_44312</name>
</gene>
<comment type="caution">
    <text evidence="1">The sequence shown here is derived from an EMBL/GenBank/DDBJ whole genome shotgun (WGS) entry which is preliminary data.</text>
</comment>
<name>A0ACB8QTS7_9AGAM</name>
<accession>A0ACB8QTS7</accession>
<sequence length="285" mass="30728">MANVLTILWRDLCQPVTDALRRLGCAVGSRVWWCPGGQLTSLPLHAAGPHGIDLPGFFDLFVSSYTPSISSLIAARTIVRDGSEVDERLLLGIGQSDALPHVKEEVKALQDIFSDHAFVLDGAAATPSSVLAGLSRYPWVHFACHGSLNPDLPFECAFELYGGTMLPLQQILQLHLEGRAEGAFLATCHSASSANAGTPDEALTLASAMQFCGFRAVVGSLWAMNDEDGPALAREYYSHLLNHGAKDCDTADVRMSARALHAAVKSLRDNGLPLHRWATFVHWGV</sequence>